<feature type="region of interest" description="Disordered" evidence="1">
    <location>
        <begin position="132"/>
        <end position="151"/>
    </location>
</feature>
<evidence type="ECO:0000313" key="3">
    <source>
        <dbReference type="Proteomes" id="UP001253637"/>
    </source>
</evidence>
<dbReference type="Proteomes" id="UP001253637">
    <property type="component" value="Segment"/>
</dbReference>
<reference evidence="2" key="1">
    <citation type="submission" date="2021-04" db="EMBL/GenBank/DDBJ databases">
        <title>Draft Genome Sequence of Pandoravirus japonicus, Isolated from the Sabaishi River of Niigata, Japan.</title>
        <authorList>
            <person name="Hosokawa N."/>
            <person name="Takahashi H."/>
            <person name="Aoki K."/>
            <person name="Takemura M."/>
        </authorList>
    </citation>
    <scope>NUCLEOTIDE SEQUENCE</scope>
</reference>
<accession>A0A811BPV0</accession>
<proteinExistence type="predicted"/>
<dbReference type="EMBL" id="LC625835">
    <property type="protein sequence ID" value="BCU03330.1"/>
    <property type="molecule type" value="Genomic_DNA"/>
</dbReference>
<feature type="compositionally biased region" description="Basic and acidic residues" evidence="1">
    <location>
        <begin position="1"/>
        <end position="28"/>
    </location>
</feature>
<feature type="region of interest" description="Disordered" evidence="1">
    <location>
        <begin position="194"/>
        <end position="235"/>
    </location>
</feature>
<organism evidence="2 3">
    <name type="scientific">Pandoravirus japonicus</name>
    <dbReference type="NCBI Taxonomy" id="2823154"/>
    <lineage>
        <taxon>Viruses</taxon>
        <taxon>Pandoravirus</taxon>
    </lineage>
</organism>
<protein>
    <submittedName>
        <fullName evidence="2">Uncharacterized protein</fullName>
    </submittedName>
</protein>
<sequence>MVSTKKADAALRALKERQKAMRRQESGRASEPQAEVSSTAKKEAGAAAPSPAAQDREPSRPVVHTLQQPDVVHDDGMAEQLAAVAAAVDAISRRLAAHSRAITSHPPAEDRPLHVATRTASLPCEAADRVVPAARSTSQATPHNNNSNGASGGLDATLGWLHTHGARNLDAQARIHAASGNLREVVDYLYEHGRRRGSDETPTRANNRTADVVDRRDLEGDDDDDAYEQTAPRPMPRIIVLPTDYVSMPSVTPAPVFWWE</sequence>
<evidence type="ECO:0000256" key="1">
    <source>
        <dbReference type="SAM" id="MobiDB-lite"/>
    </source>
</evidence>
<feature type="compositionally biased region" description="Polar residues" evidence="1">
    <location>
        <begin position="135"/>
        <end position="149"/>
    </location>
</feature>
<name>A0A811BPV0_9VIRU</name>
<feature type="region of interest" description="Disordered" evidence="1">
    <location>
        <begin position="1"/>
        <end position="62"/>
    </location>
</feature>
<evidence type="ECO:0000313" key="2">
    <source>
        <dbReference type="EMBL" id="BCU03330.1"/>
    </source>
</evidence>